<dbReference type="GO" id="GO:0016787">
    <property type="term" value="F:hydrolase activity"/>
    <property type="evidence" value="ECO:0007669"/>
    <property type="project" value="UniProtKB-KW"/>
</dbReference>
<dbReference type="SMART" id="SM00487">
    <property type="entry name" value="DEXDc"/>
    <property type="match status" value="1"/>
</dbReference>
<evidence type="ECO:0000256" key="2">
    <source>
        <dbReference type="ARBA" id="ARBA00022741"/>
    </source>
</evidence>
<evidence type="ECO:0000256" key="3">
    <source>
        <dbReference type="ARBA" id="ARBA00022801"/>
    </source>
</evidence>
<feature type="domain" description="Helicase C-terminal" evidence="10">
    <location>
        <begin position="421"/>
        <end position="589"/>
    </location>
</feature>
<dbReference type="PROSITE" id="PS51192">
    <property type="entry name" value="HELICASE_ATP_BIND_1"/>
    <property type="match status" value="1"/>
</dbReference>
<evidence type="ECO:0000256" key="5">
    <source>
        <dbReference type="ARBA" id="ARBA00022840"/>
    </source>
</evidence>
<evidence type="ECO:0000256" key="6">
    <source>
        <dbReference type="ARBA" id="ARBA00034617"/>
    </source>
</evidence>
<dbReference type="PANTHER" id="PTHR13710">
    <property type="entry name" value="DNA HELICASE RECQ FAMILY MEMBER"/>
    <property type="match status" value="1"/>
</dbReference>
<evidence type="ECO:0000259" key="10">
    <source>
        <dbReference type="PROSITE" id="PS51194"/>
    </source>
</evidence>
<dbReference type="InterPro" id="IPR027417">
    <property type="entry name" value="P-loop_NTPase"/>
</dbReference>
<comment type="catalytic activity">
    <reaction evidence="6">
        <text>Couples ATP hydrolysis with the unwinding of duplex DNA by translocating in the 3'-5' direction.</text>
        <dbReference type="EC" id="5.6.2.4"/>
    </reaction>
</comment>
<evidence type="ECO:0000313" key="11">
    <source>
        <dbReference type="EMBL" id="KAL3767747.1"/>
    </source>
</evidence>
<dbReference type="Pfam" id="PF16124">
    <property type="entry name" value="RecQ_Zn_bind"/>
    <property type="match status" value="1"/>
</dbReference>
<keyword evidence="2" id="KW-0547">Nucleotide-binding</keyword>
<organism evidence="11 12">
    <name type="scientific">Cyclotella atomus</name>
    <dbReference type="NCBI Taxonomy" id="382360"/>
    <lineage>
        <taxon>Eukaryota</taxon>
        <taxon>Sar</taxon>
        <taxon>Stramenopiles</taxon>
        <taxon>Ochrophyta</taxon>
        <taxon>Bacillariophyta</taxon>
        <taxon>Coscinodiscophyceae</taxon>
        <taxon>Thalassiosirophycidae</taxon>
        <taxon>Stephanodiscales</taxon>
        <taxon>Stephanodiscaceae</taxon>
        <taxon>Cyclotella</taxon>
    </lineage>
</organism>
<dbReference type="EMBL" id="JALLPJ020001359">
    <property type="protein sequence ID" value="KAL3767747.1"/>
    <property type="molecule type" value="Genomic_DNA"/>
</dbReference>
<proteinExistence type="inferred from homology"/>
<evidence type="ECO:0000259" key="9">
    <source>
        <dbReference type="PROSITE" id="PS51192"/>
    </source>
</evidence>
<protein>
    <recommendedName>
        <fullName evidence="7">DNA 3'-5' helicase</fullName>
        <ecNumber evidence="7">5.6.2.4</ecNumber>
    </recommendedName>
</protein>
<dbReference type="SUPFAM" id="SSF52540">
    <property type="entry name" value="P-loop containing nucleoside triphosphate hydrolases"/>
    <property type="match status" value="1"/>
</dbReference>
<evidence type="ECO:0000256" key="8">
    <source>
        <dbReference type="SAM" id="MobiDB-lite"/>
    </source>
</evidence>
<keyword evidence="3" id="KW-0378">Hydrolase</keyword>
<reference evidence="11 12" key="1">
    <citation type="submission" date="2024-10" db="EMBL/GenBank/DDBJ databases">
        <title>Updated reference genomes for cyclostephanoid diatoms.</title>
        <authorList>
            <person name="Roberts W.R."/>
            <person name="Alverson A.J."/>
        </authorList>
    </citation>
    <scope>NUCLEOTIDE SEQUENCE [LARGE SCALE GENOMIC DNA]</scope>
    <source>
        <strain evidence="11 12">AJA010-31</strain>
    </source>
</reference>
<dbReference type="InterPro" id="IPR004589">
    <property type="entry name" value="DNA_helicase_ATP-dep_RecQ"/>
</dbReference>
<dbReference type="InterPro" id="IPR001650">
    <property type="entry name" value="Helicase_C-like"/>
</dbReference>
<feature type="domain" description="Helicase ATP-binding" evidence="9">
    <location>
        <begin position="213"/>
        <end position="389"/>
    </location>
</feature>
<keyword evidence="12" id="KW-1185">Reference proteome</keyword>
<evidence type="ECO:0000313" key="12">
    <source>
        <dbReference type="Proteomes" id="UP001530400"/>
    </source>
</evidence>
<dbReference type="Gene3D" id="3.40.50.300">
    <property type="entry name" value="P-loop containing nucleotide triphosphate hydrolases"/>
    <property type="match status" value="2"/>
</dbReference>
<dbReference type="Pfam" id="PF00270">
    <property type="entry name" value="DEAD"/>
    <property type="match status" value="1"/>
</dbReference>
<dbReference type="InterPro" id="IPR014001">
    <property type="entry name" value="Helicase_ATP-bd"/>
</dbReference>
<dbReference type="EC" id="5.6.2.4" evidence="7"/>
<gene>
    <name evidence="11" type="ORF">ACHAWO_003144</name>
</gene>
<dbReference type="Gene3D" id="1.10.10.10">
    <property type="entry name" value="Winged helix-like DNA-binding domain superfamily/Winged helix DNA-binding domain"/>
    <property type="match status" value="1"/>
</dbReference>
<keyword evidence="4" id="KW-0347">Helicase</keyword>
<dbReference type="PANTHER" id="PTHR13710:SF120">
    <property type="entry name" value="BIFUNCTIONAL 3'-5' EXONUCLEASE_ATP-DEPENDENT HELICASE WRN"/>
    <property type="match status" value="1"/>
</dbReference>
<dbReference type="NCBIfam" id="TIGR00614">
    <property type="entry name" value="recQ_fam"/>
    <property type="match status" value="1"/>
</dbReference>
<dbReference type="GO" id="GO:0043138">
    <property type="term" value="F:3'-5' DNA helicase activity"/>
    <property type="evidence" value="ECO:0007669"/>
    <property type="project" value="UniProtKB-EC"/>
</dbReference>
<sequence length="1101" mass="122760">MEAFQNLFRLISAPLSSISDDQINSLSDRHLQDFCEARELSSHGDRDVLINRILCARNAAAGIKPAASSIAMDVGNSEDVTDAVGAATAATNTNNSEFDEFDDNDDEFASFDMETAIASTSVIREENVHPNMSQNSYSKKTPAKRPLLEQQPISSDKRLKTPEEEASIPSSEDSPCTTFDFEEISPQFKSQLQSSLHQHFGHNSFREGQLQIIHSVLQNRDACAFWATGAGKSLTYQLPPLHLNQVGVIITPLVSLMMDQVAKLNARGIAATYLGSAQRDGSVEGRVFSGEYRLVYVTPEKLVGGTFLERLSRMHDGGGRGRVCIFAVDESHCVSEWGHDFRPEFLKIGSAIREQKSNLASVPILALTATAVPRVQDDILRNLHMKLENTTIVKKSFDRPNLKIEIKRKPKNGALAALAVVVKELFNAEGRDTAKSTIVYCATRKEVDDVTREMVASLAHMLSDNRNMPFDRAHTIASQRIKPYHAGLSTREEAHLSFLVGKTPVIVATVAFGMGIDKPDIRRVVHWGPPKTVEEYYQQMGRASRDGLPGEAIMYCDLPDFAKYKNEFYLKSLKGDARKATIESMDALREFCMSDDCCRRGSLMRFFDEEPSFGKWCGTCDICLFREVNGEELERDFAFDGARVLLAAVVLCNGQAWSTIESVVAGKAVDSYRYSPRSDDEIMQLRKFIANELTRMKKKRSSTYLKELIDPLVSKGLLAREIKQLNNKYKSSFVIYKTVSSKTASAFSKDKPIILAVPKCIRELELVEAKKRKRALEELEKKGVDLQHIPEEEKEAGEGEAIAAYMHWFSYIGRLENSGRTEFINQMNDLKVRVIAWRLDTAEQNRIAPTTVMAEHQVYQVAYATATLPSGQVMQKESLSAAGVGSNGIDELTKVLAEWTESVKETKTGVGGGNDDTQSRDVPMYVKPGEILAPTMPWKYAVYKPNKKTGMAAWEASYVRFKKGEHPQTIAMSQQGGKAIQVATVIGHLLEALPQGRAVDLHRLASQTQPPSKEEWDTLTRCELETGMDITKDPATSGKNSEKFAMRDFLLPIMGEDFIAKDYKERTPEESEKFSMWCGKLNWYAALRKVGYEPSFGSPTA</sequence>
<accession>A0ABD3MWH5</accession>
<comment type="similarity">
    <text evidence="1">Belongs to the helicase family. RecQ subfamily.</text>
</comment>
<dbReference type="AlphaFoldDB" id="A0ABD3MWH5"/>
<dbReference type="PROSITE" id="PS51194">
    <property type="entry name" value="HELICASE_CTER"/>
    <property type="match status" value="1"/>
</dbReference>
<dbReference type="InterPro" id="IPR036388">
    <property type="entry name" value="WH-like_DNA-bd_sf"/>
</dbReference>
<dbReference type="SMART" id="SM00490">
    <property type="entry name" value="HELICc"/>
    <property type="match status" value="1"/>
</dbReference>
<feature type="region of interest" description="Disordered" evidence="8">
    <location>
        <begin position="122"/>
        <end position="176"/>
    </location>
</feature>
<evidence type="ECO:0000256" key="4">
    <source>
        <dbReference type="ARBA" id="ARBA00022806"/>
    </source>
</evidence>
<comment type="caution">
    <text evidence="11">The sequence shown here is derived from an EMBL/GenBank/DDBJ whole genome shotgun (WGS) entry which is preliminary data.</text>
</comment>
<dbReference type="CDD" id="cd17920">
    <property type="entry name" value="DEXHc_RecQ"/>
    <property type="match status" value="1"/>
</dbReference>
<dbReference type="Proteomes" id="UP001530400">
    <property type="component" value="Unassembled WGS sequence"/>
</dbReference>
<dbReference type="GO" id="GO:0005524">
    <property type="term" value="F:ATP binding"/>
    <property type="evidence" value="ECO:0007669"/>
    <property type="project" value="UniProtKB-KW"/>
</dbReference>
<keyword evidence="5" id="KW-0067">ATP-binding</keyword>
<feature type="compositionally biased region" description="Polar residues" evidence="8">
    <location>
        <begin position="130"/>
        <end position="139"/>
    </location>
</feature>
<dbReference type="Pfam" id="PF00271">
    <property type="entry name" value="Helicase_C"/>
    <property type="match status" value="1"/>
</dbReference>
<name>A0ABD3MWH5_9STRA</name>
<evidence type="ECO:0000256" key="1">
    <source>
        <dbReference type="ARBA" id="ARBA00005446"/>
    </source>
</evidence>
<evidence type="ECO:0000256" key="7">
    <source>
        <dbReference type="ARBA" id="ARBA00034808"/>
    </source>
</evidence>
<dbReference type="InterPro" id="IPR032284">
    <property type="entry name" value="RecQ_Zn-bd"/>
</dbReference>
<dbReference type="InterPro" id="IPR011545">
    <property type="entry name" value="DEAD/DEAH_box_helicase_dom"/>
</dbReference>